<dbReference type="InterPro" id="IPR005828">
    <property type="entry name" value="MFS_sugar_transport-like"/>
</dbReference>
<dbReference type="EMBL" id="CAJNOT010000976">
    <property type="protein sequence ID" value="CAF1120999.1"/>
    <property type="molecule type" value="Genomic_DNA"/>
</dbReference>
<accession>A0A814QKK6</accession>
<feature type="transmembrane region" description="Helical" evidence="5">
    <location>
        <begin position="371"/>
        <end position="392"/>
    </location>
</feature>
<dbReference type="GO" id="GO:0016020">
    <property type="term" value="C:membrane"/>
    <property type="evidence" value="ECO:0007669"/>
    <property type="project" value="UniProtKB-SubCell"/>
</dbReference>
<evidence type="ECO:0000313" key="8">
    <source>
        <dbReference type="Proteomes" id="UP000663864"/>
    </source>
</evidence>
<evidence type="ECO:0000313" key="7">
    <source>
        <dbReference type="EMBL" id="CAF1120999.1"/>
    </source>
</evidence>
<feature type="transmembrane region" description="Helical" evidence="5">
    <location>
        <begin position="458"/>
        <end position="482"/>
    </location>
</feature>
<evidence type="ECO:0000256" key="2">
    <source>
        <dbReference type="ARBA" id="ARBA00022692"/>
    </source>
</evidence>
<dbReference type="GO" id="GO:0022857">
    <property type="term" value="F:transmembrane transporter activity"/>
    <property type="evidence" value="ECO:0007669"/>
    <property type="project" value="InterPro"/>
</dbReference>
<comment type="caution">
    <text evidence="7">The sequence shown here is derived from an EMBL/GenBank/DDBJ whole genome shotgun (WGS) entry which is preliminary data.</text>
</comment>
<dbReference type="InterPro" id="IPR005829">
    <property type="entry name" value="Sugar_transporter_CS"/>
</dbReference>
<evidence type="ECO:0000256" key="1">
    <source>
        <dbReference type="ARBA" id="ARBA00004141"/>
    </source>
</evidence>
<feature type="transmembrane region" description="Helical" evidence="5">
    <location>
        <begin position="45"/>
        <end position="67"/>
    </location>
</feature>
<dbReference type="PANTHER" id="PTHR24064">
    <property type="entry name" value="SOLUTE CARRIER FAMILY 22 MEMBER"/>
    <property type="match status" value="1"/>
</dbReference>
<feature type="transmembrane region" description="Helical" evidence="5">
    <location>
        <begin position="433"/>
        <end position="452"/>
    </location>
</feature>
<feature type="transmembrane region" description="Helical" evidence="5">
    <location>
        <begin position="494"/>
        <end position="514"/>
    </location>
</feature>
<evidence type="ECO:0000256" key="5">
    <source>
        <dbReference type="SAM" id="Phobius"/>
    </source>
</evidence>
<comment type="subcellular location">
    <subcellularLocation>
        <location evidence="1">Membrane</location>
        <topology evidence="1">Multi-pass membrane protein</topology>
    </subcellularLocation>
</comment>
<dbReference type="InterPro" id="IPR020846">
    <property type="entry name" value="MFS_dom"/>
</dbReference>
<sequence length="564" mass="63280">MSIVISEMDSFNSGTTKKELNNDAATPFSLDSILRKCGDFGRFQLIHYFFINFISMSSAIASFYYVFAVATPDHRCRLPTNIWPNDTQYYPMNRTHEILINRYIPKTKDGKKWEQCVLYATQALNDTLINCPNGWVYDRSIFGYTFTEEANLVCGSKPKQSWIATLMQTGGFALLIIGTFADKFGRKRITTIITIFLFVTCVITQIMIQWIPMTMEIKFALLLLNQFASGLTAAAYSLIFILVLELTSSAHTSLAGNIALVSFPIGECVVTLFAYIAKDWQILKWADTAFIGLIIPYLYFMPESPLYMYSKRQYTRLEELLRRIATMNKRKEADWYPAYQEFIQNQSFSLVLVNKLKFSRKVYQILTHRPTIVKLLTTALLGFTTMMLYIKISYGLAGMSISPYIAILIGAAVEAAGYIAGSLLISTRLARKGSCMVTVILTIICVVLIPIVSKYSPIATIFIAQFGKFAVSGAIAVSWIYVPELFSTSIRSGANGFFIGFSRVGAIVAPIINASVSNEYLPYTFYASAGLAVIVVLSTLLLPETKYKQLDEEEDYTINQNSTA</sequence>
<dbReference type="Pfam" id="PF00083">
    <property type="entry name" value="Sugar_tr"/>
    <property type="match status" value="1"/>
</dbReference>
<feature type="transmembrane region" description="Helical" evidence="5">
    <location>
        <begin position="282"/>
        <end position="300"/>
    </location>
</feature>
<feature type="domain" description="Major facilitator superfamily (MFS) profile" evidence="6">
    <location>
        <begin position="118"/>
        <end position="547"/>
    </location>
</feature>
<protein>
    <recommendedName>
        <fullName evidence="6">Major facilitator superfamily (MFS) profile domain-containing protein</fullName>
    </recommendedName>
</protein>
<feature type="transmembrane region" description="Helical" evidence="5">
    <location>
        <begin position="256"/>
        <end position="276"/>
    </location>
</feature>
<feature type="transmembrane region" description="Helical" evidence="5">
    <location>
        <begin position="223"/>
        <end position="244"/>
    </location>
</feature>
<feature type="transmembrane region" description="Helical" evidence="5">
    <location>
        <begin position="520"/>
        <end position="542"/>
    </location>
</feature>
<evidence type="ECO:0000256" key="3">
    <source>
        <dbReference type="ARBA" id="ARBA00022989"/>
    </source>
</evidence>
<proteinExistence type="predicted"/>
<keyword evidence="4 5" id="KW-0472">Membrane</keyword>
<dbReference type="Proteomes" id="UP000663864">
    <property type="component" value="Unassembled WGS sequence"/>
</dbReference>
<gene>
    <name evidence="7" type="ORF">ZHD862_LOCUS18630</name>
</gene>
<evidence type="ECO:0000259" key="6">
    <source>
        <dbReference type="PROSITE" id="PS50850"/>
    </source>
</evidence>
<dbReference type="InterPro" id="IPR036259">
    <property type="entry name" value="MFS_trans_sf"/>
</dbReference>
<organism evidence="7 8">
    <name type="scientific">Rotaria sordida</name>
    <dbReference type="NCBI Taxonomy" id="392033"/>
    <lineage>
        <taxon>Eukaryota</taxon>
        <taxon>Metazoa</taxon>
        <taxon>Spiralia</taxon>
        <taxon>Gnathifera</taxon>
        <taxon>Rotifera</taxon>
        <taxon>Eurotatoria</taxon>
        <taxon>Bdelloidea</taxon>
        <taxon>Philodinida</taxon>
        <taxon>Philodinidae</taxon>
        <taxon>Rotaria</taxon>
    </lineage>
</organism>
<feature type="transmembrane region" description="Helical" evidence="5">
    <location>
        <begin position="404"/>
        <end position="426"/>
    </location>
</feature>
<dbReference type="PROSITE" id="PS50850">
    <property type="entry name" value="MFS"/>
    <property type="match status" value="1"/>
</dbReference>
<name>A0A814QKK6_9BILA</name>
<dbReference type="AlphaFoldDB" id="A0A814QKK6"/>
<feature type="transmembrane region" description="Helical" evidence="5">
    <location>
        <begin position="192"/>
        <end position="211"/>
    </location>
</feature>
<dbReference type="PROSITE" id="PS00216">
    <property type="entry name" value="SUGAR_TRANSPORT_1"/>
    <property type="match status" value="1"/>
</dbReference>
<keyword evidence="2 5" id="KW-0812">Transmembrane</keyword>
<reference evidence="7" key="1">
    <citation type="submission" date="2021-02" db="EMBL/GenBank/DDBJ databases">
        <authorList>
            <person name="Nowell W R."/>
        </authorList>
    </citation>
    <scope>NUCLEOTIDE SEQUENCE</scope>
</reference>
<keyword evidence="3 5" id="KW-1133">Transmembrane helix</keyword>
<evidence type="ECO:0000256" key="4">
    <source>
        <dbReference type="ARBA" id="ARBA00023136"/>
    </source>
</evidence>
<dbReference type="SUPFAM" id="SSF103473">
    <property type="entry name" value="MFS general substrate transporter"/>
    <property type="match status" value="1"/>
</dbReference>
<dbReference type="Gene3D" id="1.20.1250.20">
    <property type="entry name" value="MFS general substrate transporter like domains"/>
    <property type="match status" value="1"/>
</dbReference>